<dbReference type="EMBL" id="RAWE01000240">
    <property type="protein sequence ID" value="RKG95828.1"/>
    <property type="molecule type" value="Genomic_DNA"/>
</dbReference>
<evidence type="ECO:0000313" key="3">
    <source>
        <dbReference type="Proteomes" id="UP000268313"/>
    </source>
</evidence>
<keyword evidence="3" id="KW-1185">Reference proteome</keyword>
<dbReference type="AlphaFoldDB" id="A0A3A8JLG5"/>
<sequence>MLLLKAVVVLALASAPPTKPAASAGCATTHIETALQHLEAHLKTAVKSASKDDSVDDSAMYFAEEAVGQTWTVRDVPNGYLSTGDGSDPTYEAALFKNPEGYHLVLVSFGTSAVNTAVYRCDKSGLTLEKDALEVPLDKAIQLYANAGLIASKGKPGVTRQTLKDWAGSLVAYHLPRKGRVIRITSYVDEDGVYDKELGTLEYVQSKFQVVPLKKKAHAEAPAKKP</sequence>
<dbReference type="OrthoDB" id="5518563at2"/>
<dbReference type="RefSeq" id="WP_120607384.1">
    <property type="nucleotide sequence ID" value="NZ_JABFJX010000068.1"/>
</dbReference>
<evidence type="ECO:0008006" key="4">
    <source>
        <dbReference type="Google" id="ProtNLM"/>
    </source>
</evidence>
<evidence type="ECO:0000256" key="1">
    <source>
        <dbReference type="SAM" id="SignalP"/>
    </source>
</evidence>
<evidence type="ECO:0000313" key="2">
    <source>
        <dbReference type="EMBL" id="RKG95828.1"/>
    </source>
</evidence>
<name>A0A3A8JLG5_9BACT</name>
<feature type="signal peptide" evidence="1">
    <location>
        <begin position="1"/>
        <end position="21"/>
    </location>
</feature>
<proteinExistence type="predicted"/>
<comment type="caution">
    <text evidence="2">The sequence shown here is derived from an EMBL/GenBank/DDBJ whole genome shotgun (WGS) entry which is preliminary data.</text>
</comment>
<reference evidence="3" key="1">
    <citation type="submission" date="2018-09" db="EMBL/GenBank/DDBJ databases">
        <authorList>
            <person name="Livingstone P.G."/>
            <person name="Whitworth D.E."/>
        </authorList>
    </citation>
    <scope>NUCLEOTIDE SEQUENCE [LARGE SCALE GENOMIC DNA]</scope>
    <source>
        <strain evidence="3">CA043D</strain>
    </source>
</reference>
<gene>
    <name evidence="2" type="ORF">D7X32_37825</name>
</gene>
<protein>
    <recommendedName>
        <fullName evidence="4">Outer membrane lipoprotein carrier protein LolA</fullName>
    </recommendedName>
</protein>
<accession>A0A3A8JLG5</accession>
<dbReference type="Proteomes" id="UP000268313">
    <property type="component" value="Unassembled WGS sequence"/>
</dbReference>
<organism evidence="2 3">
    <name type="scientific">Corallococcus carmarthensis</name>
    <dbReference type="NCBI Taxonomy" id="2316728"/>
    <lineage>
        <taxon>Bacteria</taxon>
        <taxon>Pseudomonadati</taxon>
        <taxon>Myxococcota</taxon>
        <taxon>Myxococcia</taxon>
        <taxon>Myxococcales</taxon>
        <taxon>Cystobacterineae</taxon>
        <taxon>Myxococcaceae</taxon>
        <taxon>Corallococcus</taxon>
    </lineage>
</organism>
<keyword evidence="1" id="KW-0732">Signal</keyword>
<feature type="chain" id="PRO_5017365011" description="Outer membrane lipoprotein carrier protein LolA" evidence="1">
    <location>
        <begin position="22"/>
        <end position="226"/>
    </location>
</feature>